<comment type="caution">
    <text evidence="5">The sequence shown here is derived from an EMBL/GenBank/DDBJ whole genome shotgun (WGS) entry which is preliminary data.</text>
</comment>
<dbReference type="PRINTS" id="PR00033">
    <property type="entry name" value="HTHASNC"/>
</dbReference>
<evidence type="ECO:0000256" key="1">
    <source>
        <dbReference type="ARBA" id="ARBA00023015"/>
    </source>
</evidence>
<dbReference type="InterPro" id="IPR036390">
    <property type="entry name" value="WH_DNA-bd_sf"/>
</dbReference>
<organism evidence="5 8">
    <name type="scientific">Carbonactinospora thermoautotrophica</name>
    <dbReference type="NCBI Taxonomy" id="1469144"/>
    <lineage>
        <taxon>Bacteria</taxon>
        <taxon>Bacillati</taxon>
        <taxon>Actinomycetota</taxon>
        <taxon>Actinomycetes</taxon>
        <taxon>Kitasatosporales</taxon>
        <taxon>Carbonactinosporaceae</taxon>
        <taxon>Carbonactinospora</taxon>
    </lineage>
</organism>
<dbReference type="AlphaFoldDB" id="A0A132N2L1"/>
<evidence type="ECO:0000313" key="8">
    <source>
        <dbReference type="Proteomes" id="UP000070659"/>
    </source>
</evidence>
<evidence type="ECO:0000256" key="3">
    <source>
        <dbReference type="ARBA" id="ARBA00023163"/>
    </source>
</evidence>
<dbReference type="InterPro" id="IPR000485">
    <property type="entry name" value="AsnC-type_HTH_dom"/>
</dbReference>
<dbReference type="Pfam" id="PF01037">
    <property type="entry name" value="AsnC_trans_reg"/>
    <property type="match status" value="1"/>
</dbReference>
<evidence type="ECO:0000259" key="4">
    <source>
        <dbReference type="PROSITE" id="PS50956"/>
    </source>
</evidence>
<dbReference type="Gene3D" id="1.10.10.10">
    <property type="entry name" value="Winged helix-like DNA-binding domain superfamily/Winged helix DNA-binding domain"/>
    <property type="match status" value="1"/>
</dbReference>
<dbReference type="InterPro" id="IPR019888">
    <property type="entry name" value="Tscrpt_reg_AsnC-like"/>
</dbReference>
<gene>
    <name evidence="5" type="ORF">TH66_09925</name>
    <name evidence="6" type="ORF">TR74_03960</name>
</gene>
<dbReference type="Proteomes" id="UP000070598">
    <property type="component" value="Unassembled WGS sequence"/>
</dbReference>
<dbReference type="GO" id="GO:0005829">
    <property type="term" value="C:cytosol"/>
    <property type="evidence" value="ECO:0007669"/>
    <property type="project" value="TreeGrafter"/>
</dbReference>
<dbReference type="SUPFAM" id="SSF54909">
    <property type="entry name" value="Dimeric alpha+beta barrel"/>
    <property type="match status" value="1"/>
</dbReference>
<dbReference type="OrthoDB" id="4411089at2"/>
<sequence length="165" mass="17671">MVAVPNNAPHELDTVDWAILRTLAFDGRIPNSALAEAVGVAPSTCLARVRSLRERGVIRGFHADIDLAALGLPLQALIAVRLHSHNREEVDAFRTRALGLPGVLSVFHVAGVDDYLLHVAAASPDALRDFVLDYLTGHPVVQHAQTSLIFEHVRGSAPFQPPAGG</sequence>
<dbReference type="PATRIC" id="fig|1469144.8.peg.3665"/>
<feature type="domain" description="HTH asnC-type" evidence="4">
    <location>
        <begin position="12"/>
        <end position="73"/>
    </location>
</feature>
<dbReference type="SMART" id="SM00344">
    <property type="entry name" value="HTH_ASNC"/>
    <property type="match status" value="1"/>
</dbReference>
<name>A0A132N2L1_9ACTN</name>
<dbReference type="InterPro" id="IPR019887">
    <property type="entry name" value="Tscrpt_reg_AsnC/Lrp_C"/>
</dbReference>
<keyword evidence="1" id="KW-0805">Transcription regulation</keyword>
<evidence type="ECO:0000313" key="7">
    <source>
        <dbReference type="Proteomes" id="UP000070598"/>
    </source>
</evidence>
<accession>A0A132N2L1</accession>
<reference evidence="7" key="2">
    <citation type="submission" date="2015-02" db="EMBL/GenBank/DDBJ databases">
        <title>Physiological reanalysis, assessment of diazotrophy, and genome sequences of multiple isolates of Streptomyces thermoautotrophicus.</title>
        <authorList>
            <person name="MacKellar D.C."/>
            <person name="Lieber L."/>
            <person name="Norman J."/>
            <person name="Bolger A."/>
            <person name="Tobin C."/>
            <person name="Murray J.W."/>
            <person name="Friesen M."/>
            <person name="Prell J."/>
        </authorList>
    </citation>
    <scope>NUCLEOTIDE SEQUENCE [LARGE SCALE GENOMIC DNA]</scope>
    <source>
        <strain evidence="7">UBT1</strain>
    </source>
</reference>
<dbReference type="CDD" id="cd00090">
    <property type="entry name" value="HTH_ARSR"/>
    <property type="match status" value="1"/>
</dbReference>
<dbReference type="Proteomes" id="UP000070659">
    <property type="component" value="Unassembled WGS sequence"/>
</dbReference>
<dbReference type="InterPro" id="IPR036388">
    <property type="entry name" value="WH-like_DNA-bd_sf"/>
</dbReference>
<dbReference type="InterPro" id="IPR011991">
    <property type="entry name" value="ArsR-like_HTH"/>
</dbReference>
<keyword evidence="3" id="KW-0804">Transcription</keyword>
<dbReference type="SUPFAM" id="SSF46785">
    <property type="entry name" value="Winged helix' DNA-binding domain"/>
    <property type="match status" value="1"/>
</dbReference>
<dbReference type="EMBL" id="JYIJ01000016">
    <property type="protein sequence ID" value="KWX04267.1"/>
    <property type="molecule type" value="Genomic_DNA"/>
</dbReference>
<protein>
    <submittedName>
        <fullName evidence="5">AsnC family transcriptional regulator</fullName>
    </submittedName>
</protein>
<dbReference type="GO" id="GO:0043200">
    <property type="term" value="P:response to amino acid"/>
    <property type="evidence" value="ECO:0007669"/>
    <property type="project" value="TreeGrafter"/>
</dbReference>
<dbReference type="GO" id="GO:0043565">
    <property type="term" value="F:sequence-specific DNA binding"/>
    <property type="evidence" value="ECO:0007669"/>
    <property type="project" value="InterPro"/>
</dbReference>
<dbReference type="Gene3D" id="3.30.70.920">
    <property type="match status" value="1"/>
</dbReference>
<evidence type="ECO:0000256" key="2">
    <source>
        <dbReference type="ARBA" id="ARBA00023125"/>
    </source>
</evidence>
<keyword evidence="2" id="KW-0238">DNA-binding</keyword>
<reference evidence="5 8" key="1">
    <citation type="submission" date="2015-02" db="EMBL/GenBank/DDBJ databases">
        <title>Physiological reanalysis, assessment of diazotrophy, and genome sequences of multiple isolates of Streptomyces thermoautotrophicus.</title>
        <authorList>
            <person name="MacKellar D.C."/>
            <person name="Lieber L."/>
            <person name="Norman J."/>
            <person name="Bolger A."/>
            <person name="Tobin C."/>
            <person name="Murray J.W."/>
            <person name="Prell J."/>
        </authorList>
    </citation>
    <scope>NUCLEOTIDE SEQUENCE [LARGE SCALE GENOMIC DNA]</scope>
    <source>
        <strain evidence="5 8">UBT1</strain>
    </source>
</reference>
<dbReference type="PANTHER" id="PTHR30154:SF54">
    <property type="entry name" value="POSSIBLE TRANSCRIPTIONAL REGULATORY PROTEIN (PROBABLY LRP_ASNC-FAMILY)"/>
    <property type="match status" value="1"/>
</dbReference>
<dbReference type="InterPro" id="IPR011008">
    <property type="entry name" value="Dimeric_a/b-barrel"/>
</dbReference>
<dbReference type="PROSITE" id="PS50956">
    <property type="entry name" value="HTH_ASNC_2"/>
    <property type="match status" value="1"/>
</dbReference>
<dbReference type="PANTHER" id="PTHR30154">
    <property type="entry name" value="LEUCINE-RESPONSIVE REGULATORY PROTEIN"/>
    <property type="match status" value="1"/>
</dbReference>
<dbReference type="Pfam" id="PF13412">
    <property type="entry name" value="HTH_24"/>
    <property type="match status" value="1"/>
</dbReference>
<proteinExistence type="predicted"/>
<evidence type="ECO:0000313" key="6">
    <source>
        <dbReference type="EMBL" id="KWX10381.1"/>
    </source>
</evidence>
<dbReference type="EMBL" id="JYIK01000505">
    <property type="protein sequence ID" value="KWX10381.1"/>
    <property type="molecule type" value="Genomic_DNA"/>
</dbReference>
<evidence type="ECO:0000313" key="5">
    <source>
        <dbReference type="EMBL" id="KWX04267.1"/>
    </source>
</evidence>